<dbReference type="RefSeq" id="WP_146318668.1">
    <property type="nucleotide sequence ID" value="NZ_VCQV01000026.1"/>
</dbReference>
<accession>A0A563DXC3</accession>
<dbReference type="EMBL" id="VCQV01000026">
    <property type="protein sequence ID" value="TWP34602.1"/>
    <property type="molecule type" value="Genomic_DNA"/>
</dbReference>
<gene>
    <name evidence="1" type="ORF">FGL98_17065</name>
</gene>
<protein>
    <submittedName>
        <fullName evidence="1">Uncharacterized protein</fullName>
    </submittedName>
</protein>
<dbReference type="Proteomes" id="UP000320244">
    <property type="component" value="Unassembled WGS sequence"/>
</dbReference>
<keyword evidence="2" id="KW-1185">Reference proteome</keyword>
<organism evidence="1 2">
    <name type="scientific">Leekyejoonella antrihumi</name>
    <dbReference type="NCBI Taxonomy" id="1660198"/>
    <lineage>
        <taxon>Bacteria</taxon>
        <taxon>Bacillati</taxon>
        <taxon>Actinomycetota</taxon>
        <taxon>Actinomycetes</taxon>
        <taxon>Micrococcales</taxon>
        <taxon>Dermacoccaceae</taxon>
        <taxon>Leekyejoonella</taxon>
    </lineage>
</organism>
<reference evidence="1 2" key="1">
    <citation type="submission" date="2019-05" db="EMBL/GenBank/DDBJ databases">
        <authorList>
            <person name="Lee S.D."/>
        </authorList>
    </citation>
    <scope>NUCLEOTIDE SEQUENCE [LARGE SCALE GENOMIC DNA]</scope>
    <source>
        <strain evidence="1 2">C5-26</strain>
    </source>
</reference>
<name>A0A563DXC3_9MICO</name>
<sequence>MGESLISKVREEYKRAGEGATRNVRWKLDDCLIPMETGTMGMGRCLATTLDGGSRFRQGVETFGCPPDGSTLMTSMFSVPDGLGVGLLLVTVDEVVRAVEVDLMNGAVAPASSPAMERSTVTGYQFALFDIPVDVRRVTVRLFGEQSRELAAETLAL</sequence>
<reference evidence="1 2" key="2">
    <citation type="submission" date="2019-08" db="EMBL/GenBank/DDBJ databases">
        <title>Jejuicoccus antrihumi gen. nov., sp. nov., a new member of the family Dermacoccaceae isolated from a cave.</title>
        <authorList>
            <person name="Schumann P."/>
            <person name="Kim I.S."/>
        </authorList>
    </citation>
    <scope>NUCLEOTIDE SEQUENCE [LARGE SCALE GENOMIC DNA]</scope>
    <source>
        <strain evidence="1 2">C5-26</strain>
    </source>
</reference>
<comment type="caution">
    <text evidence="1">The sequence shown here is derived from an EMBL/GenBank/DDBJ whole genome shotgun (WGS) entry which is preliminary data.</text>
</comment>
<dbReference type="AlphaFoldDB" id="A0A563DXC3"/>
<proteinExistence type="predicted"/>
<evidence type="ECO:0000313" key="2">
    <source>
        <dbReference type="Proteomes" id="UP000320244"/>
    </source>
</evidence>
<evidence type="ECO:0000313" key="1">
    <source>
        <dbReference type="EMBL" id="TWP34602.1"/>
    </source>
</evidence>